<keyword evidence="1" id="KW-0812">Transmembrane</keyword>
<dbReference type="InterPro" id="IPR027417">
    <property type="entry name" value="P-loop_NTPase"/>
</dbReference>
<keyword evidence="1" id="KW-1133">Transmembrane helix</keyword>
<reference evidence="2" key="1">
    <citation type="submission" date="2021-02" db="EMBL/GenBank/DDBJ databases">
        <authorList>
            <person name="Nowell W R."/>
        </authorList>
    </citation>
    <scope>NUCLEOTIDE SEQUENCE</scope>
</reference>
<sequence>MDEDKQFNYMPYIVYVLVLQASRNFLIVVVVVILEIITSFFTFDLSTLSFVFYLSFLLLMDNSAPSISSIDVQNENENVLDQSTSSIIRYVAATTAPQFNQQSARVDTHDDLSQNNYDHQDKQTIARENQFDLDGKNTAARRKLKNFRMNAHLFGITCWLNVTNTVVSVWLIDYFRNPKRPTCLVIIGPTGTGKTSFALPLLDRVCYFKGRWCLNTCSDDARYLIFDDIPWDEFENRSFPSKKDLLSVNGAVAVTDKYHLTVTINVTMPSIVLLNPVDEDSLTVIPATEQEKRQAEYWAKRAVVYRMDSDEYFFKPKDPSAFSTSNATSDGQTCPHLGHDNEFIDDQHRWLATYARRRVAAAVINDGYRRYS</sequence>
<organism evidence="2 3">
    <name type="scientific">Rotaria magnacalcarata</name>
    <dbReference type="NCBI Taxonomy" id="392030"/>
    <lineage>
        <taxon>Eukaryota</taxon>
        <taxon>Metazoa</taxon>
        <taxon>Spiralia</taxon>
        <taxon>Gnathifera</taxon>
        <taxon>Rotifera</taxon>
        <taxon>Eurotatoria</taxon>
        <taxon>Bdelloidea</taxon>
        <taxon>Philodinida</taxon>
        <taxon>Philodinidae</taxon>
        <taxon>Rotaria</taxon>
    </lineage>
</organism>
<proteinExistence type="predicted"/>
<dbReference type="SUPFAM" id="SSF52540">
    <property type="entry name" value="P-loop containing nucleoside triphosphate hydrolases"/>
    <property type="match status" value="1"/>
</dbReference>
<dbReference type="Gene3D" id="3.40.50.300">
    <property type="entry name" value="P-loop containing nucleotide triphosphate hydrolases"/>
    <property type="match status" value="1"/>
</dbReference>
<feature type="transmembrane region" description="Helical" evidence="1">
    <location>
        <begin position="151"/>
        <end position="172"/>
    </location>
</feature>
<dbReference type="Proteomes" id="UP000663842">
    <property type="component" value="Unassembled WGS sequence"/>
</dbReference>
<evidence type="ECO:0000313" key="3">
    <source>
        <dbReference type="Proteomes" id="UP000663842"/>
    </source>
</evidence>
<accession>A0A819Q0Q3</accession>
<evidence type="ECO:0000313" key="2">
    <source>
        <dbReference type="EMBL" id="CAF4017312.1"/>
    </source>
</evidence>
<keyword evidence="1" id="KW-0472">Membrane</keyword>
<protein>
    <submittedName>
        <fullName evidence="2">Uncharacterized protein</fullName>
    </submittedName>
</protein>
<dbReference type="AlphaFoldDB" id="A0A819Q0Q3"/>
<evidence type="ECO:0000256" key="1">
    <source>
        <dbReference type="SAM" id="Phobius"/>
    </source>
</evidence>
<dbReference type="EMBL" id="CAJOBF010002198">
    <property type="protein sequence ID" value="CAF4017312.1"/>
    <property type="molecule type" value="Genomic_DNA"/>
</dbReference>
<feature type="transmembrane region" description="Helical" evidence="1">
    <location>
        <begin position="12"/>
        <end position="34"/>
    </location>
</feature>
<comment type="caution">
    <text evidence="2">The sequence shown here is derived from an EMBL/GenBank/DDBJ whole genome shotgun (WGS) entry which is preliminary data.</text>
</comment>
<gene>
    <name evidence="2" type="ORF">UXM345_LOCUS17148</name>
</gene>
<name>A0A819Q0Q3_9BILA</name>
<feature type="transmembrane region" description="Helical" evidence="1">
    <location>
        <begin position="40"/>
        <end position="60"/>
    </location>
</feature>